<dbReference type="EMBL" id="AACRQU010000001">
    <property type="protein sequence ID" value="EAL8416024.1"/>
    <property type="molecule type" value="Genomic_DNA"/>
</dbReference>
<evidence type="ECO:0000313" key="1">
    <source>
        <dbReference type="EMBL" id="EAL8416024.1"/>
    </source>
</evidence>
<name>A0A0Q2N3C6_CAMCO</name>
<organism evidence="1 2">
    <name type="scientific">Campylobacter coli</name>
    <dbReference type="NCBI Taxonomy" id="195"/>
    <lineage>
        <taxon>Bacteria</taxon>
        <taxon>Pseudomonadati</taxon>
        <taxon>Campylobacterota</taxon>
        <taxon>Epsilonproteobacteria</taxon>
        <taxon>Campylobacterales</taxon>
        <taxon>Campylobacteraceae</taxon>
        <taxon>Campylobacter</taxon>
    </lineage>
</organism>
<dbReference type="KEGG" id="ccoo:ATE51_03372"/>
<reference evidence="1 2" key="1">
    <citation type="submission" date="2018-08" db="EMBL/GenBank/DDBJ databases">
        <authorList>
            <consortium name="NARMS: The National Antimicrobial Resistance Monitoring System"/>
        </authorList>
    </citation>
    <scope>NUCLEOTIDE SEQUENCE [LARGE SCALE GENOMIC DNA]</scope>
    <source>
        <strain evidence="1 2">FSIS11812579</strain>
    </source>
</reference>
<sequence>MFKKVILFFLMGFALLQANSLDKCDNTAVVSNLKEKIPSEIFKNLYELSGLKAQGIDYEDYAKGLKEIAKHDGMVNYTDMIEINSISNFDLNFDSCMATINAALKGEQRKGLWSVVYKVSNINQVKITDITYINGDFQ</sequence>
<dbReference type="RefSeq" id="WP_002824822.1">
    <property type="nucleotide sequence ID" value="NZ_AP028341.1"/>
</dbReference>
<evidence type="ECO:0000313" key="2">
    <source>
        <dbReference type="Proteomes" id="UP000333665"/>
    </source>
</evidence>
<protein>
    <submittedName>
        <fullName evidence="1">Uncharacterized protein</fullName>
    </submittedName>
</protein>
<comment type="caution">
    <text evidence="1">The sequence shown here is derived from an EMBL/GenBank/DDBJ whole genome shotgun (WGS) entry which is preliminary data.</text>
</comment>
<dbReference type="AlphaFoldDB" id="A0A0Q2N3C6"/>
<accession>A0A0Q2N3C6</accession>
<gene>
    <name evidence="1" type="ORF">DYF97_01105</name>
</gene>
<dbReference type="Proteomes" id="UP000333665">
    <property type="component" value="Unassembled WGS sequence"/>
</dbReference>
<proteinExistence type="predicted"/>